<proteinExistence type="inferred from homology"/>
<dbReference type="SUPFAM" id="SSF56935">
    <property type="entry name" value="Porins"/>
    <property type="match status" value="1"/>
</dbReference>
<dbReference type="EMBL" id="JAHHHN010000001">
    <property type="protein sequence ID" value="MBW4560196.1"/>
    <property type="molecule type" value="Genomic_DNA"/>
</dbReference>
<dbReference type="InterPro" id="IPR001119">
    <property type="entry name" value="SLH_dom"/>
</dbReference>
<dbReference type="PANTHER" id="PTHR43308:SF1">
    <property type="entry name" value="OUTER MEMBRANE PROTEIN ALPHA"/>
    <property type="match status" value="1"/>
</dbReference>
<evidence type="ECO:0000256" key="2">
    <source>
        <dbReference type="SAM" id="Coils"/>
    </source>
</evidence>
<dbReference type="GO" id="GO:0016020">
    <property type="term" value="C:membrane"/>
    <property type="evidence" value="ECO:0007669"/>
    <property type="project" value="InterPro"/>
</dbReference>
<evidence type="ECO:0000259" key="3">
    <source>
        <dbReference type="PROSITE" id="PS51272"/>
    </source>
</evidence>
<evidence type="ECO:0000256" key="1">
    <source>
        <dbReference type="RuleBase" id="RU363072"/>
    </source>
</evidence>
<evidence type="ECO:0000313" key="5">
    <source>
        <dbReference type="Proteomes" id="UP000715781"/>
    </source>
</evidence>
<name>A0A951PWH3_9NOST</name>
<reference evidence="4" key="1">
    <citation type="submission" date="2021-05" db="EMBL/GenBank/DDBJ databases">
        <authorList>
            <person name="Pietrasiak N."/>
            <person name="Ward R."/>
            <person name="Stajich J.E."/>
            <person name="Kurbessoian T."/>
        </authorList>
    </citation>
    <scope>NUCLEOTIDE SEQUENCE</scope>
    <source>
        <strain evidence="4">JT2-VF2</strain>
    </source>
</reference>
<feature type="domain" description="SLH" evidence="3">
    <location>
        <begin position="52"/>
        <end position="116"/>
    </location>
</feature>
<evidence type="ECO:0000313" key="4">
    <source>
        <dbReference type="EMBL" id="MBW4560196.1"/>
    </source>
</evidence>
<dbReference type="Proteomes" id="UP000715781">
    <property type="component" value="Unassembled WGS sequence"/>
</dbReference>
<organism evidence="4 5">
    <name type="scientific">Mojavia pulchra JT2-VF2</name>
    <dbReference type="NCBI Taxonomy" id="287848"/>
    <lineage>
        <taxon>Bacteria</taxon>
        <taxon>Bacillati</taxon>
        <taxon>Cyanobacteriota</taxon>
        <taxon>Cyanophyceae</taxon>
        <taxon>Nostocales</taxon>
        <taxon>Nostocaceae</taxon>
    </lineage>
</organism>
<dbReference type="InterPro" id="IPR051465">
    <property type="entry name" value="Cell_Envelope_Struct_Comp"/>
</dbReference>
<dbReference type="PANTHER" id="PTHR43308">
    <property type="entry name" value="OUTER MEMBRANE PROTEIN ALPHA-RELATED"/>
    <property type="match status" value="1"/>
</dbReference>
<dbReference type="PROSITE" id="PS51272">
    <property type="entry name" value="SLH"/>
    <property type="match status" value="1"/>
</dbReference>
<gene>
    <name evidence="4" type="ORF">KME32_03400</name>
</gene>
<comment type="similarity">
    <text evidence="1">Belongs to the OprB family.</text>
</comment>
<dbReference type="GO" id="GO:0015288">
    <property type="term" value="F:porin activity"/>
    <property type="evidence" value="ECO:0007669"/>
    <property type="project" value="InterPro"/>
</dbReference>
<reference evidence="4" key="2">
    <citation type="journal article" date="2022" name="Microbiol. Resour. Announc.">
        <title>Metagenome Sequencing to Explore Phylogenomics of Terrestrial Cyanobacteria.</title>
        <authorList>
            <person name="Ward R.D."/>
            <person name="Stajich J.E."/>
            <person name="Johansen J.R."/>
            <person name="Huntemann M."/>
            <person name="Clum A."/>
            <person name="Foster B."/>
            <person name="Foster B."/>
            <person name="Roux S."/>
            <person name="Palaniappan K."/>
            <person name="Varghese N."/>
            <person name="Mukherjee S."/>
            <person name="Reddy T.B.K."/>
            <person name="Daum C."/>
            <person name="Copeland A."/>
            <person name="Chen I.A."/>
            <person name="Ivanova N.N."/>
            <person name="Kyrpides N.C."/>
            <person name="Shapiro N."/>
            <person name="Eloe-Fadrosh E.A."/>
            <person name="Pietrasiak N."/>
        </authorList>
    </citation>
    <scope>NUCLEOTIDE SEQUENCE</scope>
    <source>
        <strain evidence="4">JT2-VF2</strain>
    </source>
</reference>
<accession>A0A951PWH3</accession>
<dbReference type="AlphaFoldDB" id="A0A951PWH3"/>
<dbReference type="Pfam" id="PF04966">
    <property type="entry name" value="OprB"/>
    <property type="match status" value="1"/>
</dbReference>
<sequence>MSVISEKLLSICTVSFSFLIVFFNSVLAEEVQHERTFTQLEHEEQTELQTTSVEQLSDVQFTDWAFQELQSLVKRYGCTTGYPNTTYKGNQRLTRYEFAAALNYCLNTVQQLTENQNIIFTSAEISTLQRLKDEFAAELMSLQKRLDNLEAKSAEITANKFSPITRLSVSVVLAANDAIGDSADGNPNSAIDANLALNYRARMNFLTSFTGRDRLLVRLQASNRVPNFNGATGTNMTRQSFEVGNTDNNIALNLLEYQFPVSKNFKVYLYGNSASHHYYATVINPYFASFGGAKGSPSRFLERNPIYRIGNTTGSGFAGVYRFNDSLRLDLGYLAQNAEITTGAAGLFNGTYSGLLQLSYQPVSNVELGLLYVRNYSANGDLSHRTGSTFSNIPFGSGVPLTSNSYAVGALWKMFPQFAVSGWFGYINAERADGIKGNADIINYAVNLAFLDLFKKSAVGGLGFGMPPKVIYNTMATREDKGTGLHFEAFYEYPLTENIKLIPSLFYLTNSNHNNVNSDIFVGTMRTVFSF</sequence>
<feature type="coiled-coil region" evidence="2">
    <location>
        <begin position="125"/>
        <end position="159"/>
    </location>
</feature>
<keyword evidence="2" id="KW-0175">Coiled coil</keyword>
<dbReference type="InterPro" id="IPR047684">
    <property type="entry name" value="Por_som-like"/>
</dbReference>
<comment type="caution">
    <text evidence="4">The sequence shown here is derived from an EMBL/GenBank/DDBJ whole genome shotgun (WGS) entry which is preliminary data.</text>
</comment>
<dbReference type="GO" id="GO:0008643">
    <property type="term" value="P:carbohydrate transport"/>
    <property type="evidence" value="ECO:0007669"/>
    <property type="project" value="InterPro"/>
</dbReference>
<dbReference type="NCBIfam" id="NF033921">
    <property type="entry name" value="por_somb"/>
    <property type="match status" value="1"/>
</dbReference>
<dbReference type="InterPro" id="IPR007049">
    <property type="entry name" value="Carb-sel_porin_OprB"/>
</dbReference>
<protein>
    <submittedName>
        <fullName evidence="4">Iron uptake porin</fullName>
    </submittedName>
</protein>